<dbReference type="InterPro" id="IPR015421">
    <property type="entry name" value="PyrdxlP-dep_Trfase_major"/>
</dbReference>
<gene>
    <name evidence="6" type="ORF">C7B47_14690</name>
</gene>
<dbReference type="GO" id="GO:0004015">
    <property type="term" value="F:adenosylmethionine-8-amino-7-oxononanoate transaminase activity"/>
    <property type="evidence" value="ECO:0007669"/>
    <property type="project" value="TreeGrafter"/>
</dbReference>
<dbReference type="Gene3D" id="3.40.640.10">
    <property type="entry name" value="Type I PLP-dependent aspartate aminotransferase-like (Major domain)"/>
    <property type="match status" value="1"/>
</dbReference>
<evidence type="ECO:0000313" key="6">
    <source>
        <dbReference type="EMBL" id="PSR24511.1"/>
    </source>
</evidence>
<dbReference type="Gene3D" id="3.90.1150.10">
    <property type="entry name" value="Aspartate Aminotransferase, domain 1"/>
    <property type="match status" value="1"/>
</dbReference>
<dbReference type="EMBL" id="PXYX01000051">
    <property type="protein sequence ID" value="PSR24511.1"/>
    <property type="molecule type" value="Genomic_DNA"/>
</dbReference>
<evidence type="ECO:0000313" key="7">
    <source>
        <dbReference type="Proteomes" id="UP000242705"/>
    </source>
</evidence>
<dbReference type="PANTHER" id="PTHR42684">
    <property type="entry name" value="ADENOSYLMETHIONINE-8-AMINO-7-OXONONANOATE AMINOTRANSFERASE"/>
    <property type="match status" value="1"/>
</dbReference>
<proteinExistence type="inferred from homology"/>
<name>A0A2T2WQJ1_SULTH</name>
<keyword evidence="4 5" id="KW-0663">Pyridoxal phosphate</keyword>
<dbReference type="FunFam" id="3.40.640.10:FF:000014">
    <property type="entry name" value="Adenosylmethionine-8-amino-7-oxononanoate aminotransferase, probable"/>
    <property type="match status" value="1"/>
</dbReference>
<dbReference type="CDD" id="cd00610">
    <property type="entry name" value="OAT_like"/>
    <property type="match status" value="1"/>
</dbReference>
<keyword evidence="3 6" id="KW-0808">Transferase</keyword>
<comment type="similarity">
    <text evidence="1 5">Belongs to the class-III pyridoxal-phosphate-dependent aminotransferase family.</text>
</comment>
<protein>
    <submittedName>
        <fullName evidence="6">Aspartate aminotransferase family protein</fullName>
    </submittedName>
</protein>
<evidence type="ECO:0000256" key="5">
    <source>
        <dbReference type="RuleBase" id="RU003560"/>
    </source>
</evidence>
<dbReference type="SUPFAM" id="SSF53383">
    <property type="entry name" value="PLP-dependent transferases"/>
    <property type="match status" value="1"/>
</dbReference>
<reference evidence="6 7" key="1">
    <citation type="journal article" date="2014" name="BMC Genomics">
        <title>Comparison of environmental and isolate Sulfobacillus genomes reveals diverse carbon, sulfur, nitrogen, and hydrogen metabolisms.</title>
        <authorList>
            <person name="Justice N.B."/>
            <person name="Norman A."/>
            <person name="Brown C.T."/>
            <person name="Singh A."/>
            <person name="Thomas B.C."/>
            <person name="Banfield J.F."/>
        </authorList>
    </citation>
    <scope>NUCLEOTIDE SEQUENCE [LARGE SCALE GENOMIC DNA]</scope>
    <source>
        <strain evidence="6">AMDSBA5</strain>
    </source>
</reference>
<dbReference type="InterPro" id="IPR015422">
    <property type="entry name" value="PyrdxlP-dep_Trfase_small"/>
</dbReference>
<dbReference type="Pfam" id="PF00202">
    <property type="entry name" value="Aminotran_3"/>
    <property type="match status" value="1"/>
</dbReference>
<comment type="caution">
    <text evidence="6">The sequence shown here is derived from an EMBL/GenBank/DDBJ whole genome shotgun (WGS) entry which is preliminary data.</text>
</comment>
<dbReference type="PANTHER" id="PTHR42684:SF3">
    <property type="entry name" value="ADENOSYLMETHIONINE-8-AMINO-7-OXONONANOATE AMINOTRANSFERASE"/>
    <property type="match status" value="1"/>
</dbReference>
<dbReference type="InterPro" id="IPR005814">
    <property type="entry name" value="Aminotrans_3"/>
</dbReference>
<dbReference type="PIRSF" id="PIRSF000521">
    <property type="entry name" value="Transaminase_4ab_Lys_Orn"/>
    <property type="match status" value="1"/>
</dbReference>
<dbReference type="GO" id="GO:0009102">
    <property type="term" value="P:biotin biosynthetic process"/>
    <property type="evidence" value="ECO:0007669"/>
    <property type="project" value="TreeGrafter"/>
</dbReference>
<dbReference type="PROSITE" id="PS00600">
    <property type="entry name" value="AA_TRANSFER_CLASS_3"/>
    <property type="match status" value="1"/>
</dbReference>
<accession>A0A2T2WQJ1</accession>
<evidence type="ECO:0000256" key="2">
    <source>
        <dbReference type="ARBA" id="ARBA00022576"/>
    </source>
</evidence>
<dbReference type="Proteomes" id="UP000242705">
    <property type="component" value="Unassembled WGS sequence"/>
</dbReference>
<keyword evidence="2 6" id="KW-0032">Aminotransferase</keyword>
<dbReference type="InterPro" id="IPR015424">
    <property type="entry name" value="PyrdxlP-dep_Trfase"/>
</dbReference>
<sequence>MISRWGPYTNMRMMTSSGPIVIDHAQGVYVWDESGKKYLDAHAGLWLANVGYGRAEIHEAIGKQAEKLSWFSSFGGFANRPSLDLAERLQALFAPDNMATVFFSNDGSEAVETALKLSREYWKLMGKPGKTKLIGRQYAYHGVTMGALSVAGITPNRRLFEPLLADARHAPAPYRNHCTFHPGDSQCTMACARELERIIQFEGPDTVAAFIAEPVQAAGGVIFPPADYLAQVRSICQQYDVLFIADEVVTGFGRLGEWSGSRYYHIQPDMMTFAKGITSGYLPLGATAVSAQIFEVFLQNSQDRGPEFRHGNTYSGHPLACAAALANIDVIEKEDLLSRAQEQGRYLNEQLQKLMREFPEEIVDAQCEGLLGRVELYPHDGQAAGTQGEKVSEHMKAQGVIVRPVGDVLTLSPPLIITRQEIDEIIFALHETLAGLKAAR</sequence>
<evidence type="ECO:0000256" key="3">
    <source>
        <dbReference type="ARBA" id="ARBA00022679"/>
    </source>
</evidence>
<dbReference type="InterPro" id="IPR049704">
    <property type="entry name" value="Aminotrans_3_PPA_site"/>
</dbReference>
<evidence type="ECO:0000256" key="1">
    <source>
        <dbReference type="ARBA" id="ARBA00008954"/>
    </source>
</evidence>
<dbReference type="AlphaFoldDB" id="A0A2T2WQJ1"/>
<evidence type="ECO:0000256" key="4">
    <source>
        <dbReference type="ARBA" id="ARBA00022898"/>
    </source>
</evidence>
<organism evidence="6 7">
    <name type="scientific">Sulfobacillus thermosulfidooxidans</name>
    <dbReference type="NCBI Taxonomy" id="28034"/>
    <lineage>
        <taxon>Bacteria</taxon>
        <taxon>Bacillati</taxon>
        <taxon>Bacillota</taxon>
        <taxon>Clostridia</taxon>
        <taxon>Eubacteriales</taxon>
        <taxon>Clostridiales Family XVII. Incertae Sedis</taxon>
        <taxon>Sulfobacillus</taxon>
    </lineage>
</organism>
<dbReference type="GO" id="GO:0030170">
    <property type="term" value="F:pyridoxal phosphate binding"/>
    <property type="evidence" value="ECO:0007669"/>
    <property type="project" value="InterPro"/>
</dbReference>